<dbReference type="Proteomes" id="UP001576774">
    <property type="component" value="Unassembled WGS sequence"/>
</dbReference>
<organism evidence="1 2">
    <name type="scientific">Floridaenema aerugineum BLCC-F46</name>
    <dbReference type="NCBI Taxonomy" id="3153654"/>
    <lineage>
        <taxon>Bacteria</taxon>
        <taxon>Bacillati</taxon>
        <taxon>Cyanobacteriota</taxon>
        <taxon>Cyanophyceae</taxon>
        <taxon>Oscillatoriophycideae</taxon>
        <taxon>Aerosakkonematales</taxon>
        <taxon>Aerosakkonemataceae</taxon>
        <taxon>Floridanema</taxon>
        <taxon>Floridanema aerugineum</taxon>
    </lineage>
</organism>
<comment type="caution">
    <text evidence="1">The sequence shown here is derived from an EMBL/GenBank/DDBJ whole genome shotgun (WGS) entry which is preliminary data.</text>
</comment>
<sequence length="157" mass="17703">MALTYRLKEQVINSVFTAIRTAINTLDTPDFFLVRHHLRVAYVAACDALAANTEPVNPNKSSEIYQSYARRLDSIALELQAINSELPGYHQAISERLNKMTRTLRLTSDELKTMKPIMPDADISQLKRALGVLDRLNAYEEVTELKTKINLLLSKAA</sequence>
<proteinExistence type="predicted"/>
<gene>
    <name evidence="1" type="ORF">ACE1CC_08405</name>
</gene>
<dbReference type="EMBL" id="JBHFNQ010000064">
    <property type="protein sequence ID" value="MFB2876903.1"/>
    <property type="molecule type" value="Genomic_DNA"/>
</dbReference>
<protein>
    <submittedName>
        <fullName evidence="1">Uncharacterized protein</fullName>
    </submittedName>
</protein>
<dbReference type="RefSeq" id="WP_413270020.1">
    <property type="nucleotide sequence ID" value="NZ_JBHFNQ010000064.1"/>
</dbReference>
<accession>A0ABV4X296</accession>
<name>A0ABV4X296_9CYAN</name>
<evidence type="ECO:0000313" key="1">
    <source>
        <dbReference type="EMBL" id="MFB2876903.1"/>
    </source>
</evidence>
<evidence type="ECO:0000313" key="2">
    <source>
        <dbReference type="Proteomes" id="UP001576774"/>
    </source>
</evidence>
<reference evidence="1 2" key="1">
    <citation type="submission" date="2024-09" db="EMBL/GenBank/DDBJ databases">
        <title>Floridaenema gen nov. (Aerosakkonemataceae, Aerosakkonematales ord. nov., Cyanobacteria) from benthic tropical and subtropical fresh waters, with the description of four new species.</title>
        <authorList>
            <person name="Moretto J.A."/>
            <person name="Berthold D.E."/>
            <person name="Lefler F.W."/>
            <person name="Huang I.-S."/>
            <person name="Laughinghouse H. IV."/>
        </authorList>
    </citation>
    <scope>NUCLEOTIDE SEQUENCE [LARGE SCALE GENOMIC DNA]</scope>
    <source>
        <strain evidence="1 2">BLCC-F46</strain>
    </source>
</reference>
<keyword evidence="2" id="KW-1185">Reference proteome</keyword>